<accession>A0ACD5TZ75</accession>
<keyword evidence="2" id="KW-1185">Reference proteome</keyword>
<organism evidence="1 2">
    <name type="scientific">Avena sativa</name>
    <name type="common">Oat</name>
    <dbReference type="NCBI Taxonomy" id="4498"/>
    <lineage>
        <taxon>Eukaryota</taxon>
        <taxon>Viridiplantae</taxon>
        <taxon>Streptophyta</taxon>
        <taxon>Embryophyta</taxon>
        <taxon>Tracheophyta</taxon>
        <taxon>Spermatophyta</taxon>
        <taxon>Magnoliopsida</taxon>
        <taxon>Liliopsida</taxon>
        <taxon>Poales</taxon>
        <taxon>Poaceae</taxon>
        <taxon>BOP clade</taxon>
        <taxon>Pooideae</taxon>
        <taxon>Poodae</taxon>
        <taxon>Poeae</taxon>
        <taxon>Poeae Chloroplast Group 1 (Aveneae type)</taxon>
        <taxon>Aveninae</taxon>
        <taxon>Avena</taxon>
    </lineage>
</organism>
<sequence>MELSAATLLFLSLISLVILVSLLGLKSSKKQKLPPGPRPLPFIGNLLHLLTSEPQVALWNLARKHGPVMYLRLGHVDTVVVSSPAEAQEVLRDKDLIFASRPKMLATDIILDGMDLAYAPYSAYWRKLRKLCMTGLLGAHKVRQLAPLRDRETLSLVRKVGAAGQGGEPVDLGSLLVPCSIAITWKATLGQACGGELLEQFVSVVNVAVTDGAGFCAADLFPSLWFVDVVTGLRGRLKRARRQLDQVFAKITTEHEARALHEEGKNIVDEDLLSAMLRMKDDPELEIPINAATIQAVTFDMLIGGTETTSSSAEWVMSELMRNPEAMAKAQAEVRRTLDGKSPQDHERHMDELRYTRMAIKESMRLHPALPLLIPRLCTETCDIGGFEVAKGTKVIVNAWAVARSPEHWRGDADEFRPERFEDSAADYRGLRFEYVPFGSGRRMCPGDAFGLAVLELMVVRLLYYFDWSLPCGMKPHEVDMDMVVGATARRRNHLKLVVSPYKELPVGI</sequence>
<reference evidence="1" key="2">
    <citation type="submission" date="2025-09" db="UniProtKB">
        <authorList>
            <consortium name="EnsemblPlants"/>
        </authorList>
    </citation>
    <scope>IDENTIFICATION</scope>
</reference>
<dbReference type="Proteomes" id="UP001732700">
    <property type="component" value="Chromosome 1D"/>
</dbReference>
<evidence type="ECO:0000313" key="1">
    <source>
        <dbReference type="EnsemblPlants" id="AVESA.00010b.r2.1DG0150320.1.CDS"/>
    </source>
</evidence>
<protein>
    <submittedName>
        <fullName evidence="1">Uncharacterized protein</fullName>
    </submittedName>
</protein>
<proteinExistence type="predicted"/>
<name>A0ACD5TZ75_AVESA</name>
<evidence type="ECO:0000313" key="2">
    <source>
        <dbReference type="Proteomes" id="UP001732700"/>
    </source>
</evidence>
<dbReference type="EnsemblPlants" id="AVESA.00010b.r2.1DG0150320.1">
    <property type="protein sequence ID" value="AVESA.00010b.r2.1DG0150320.1.CDS"/>
    <property type="gene ID" value="AVESA.00010b.r2.1DG0150320"/>
</dbReference>
<reference evidence="1" key="1">
    <citation type="submission" date="2021-05" db="EMBL/GenBank/DDBJ databases">
        <authorList>
            <person name="Scholz U."/>
            <person name="Mascher M."/>
            <person name="Fiebig A."/>
        </authorList>
    </citation>
    <scope>NUCLEOTIDE SEQUENCE [LARGE SCALE GENOMIC DNA]</scope>
</reference>